<proteinExistence type="predicted"/>
<keyword evidence="2" id="KW-1185">Reference proteome</keyword>
<dbReference type="Proteomes" id="UP000036951">
    <property type="component" value="Unassembled WGS sequence"/>
</dbReference>
<protein>
    <recommendedName>
        <fullName evidence="3">DUF4861 domain-containing protein</fullName>
    </recommendedName>
</protein>
<gene>
    <name evidence="1" type="ORF">ACU52_05950</name>
</gene>
<evidence type="ECO:0008006" key="3">
    <source>
        <dbReference type="Google" id="ProtNLM"/>
    </source>
</evidence>
<reference evidence="1 2" key="1">
    <citation type="submission" date="2015-06" db="EMBL/GenBank/DDBJ databases">
        <title>Prevotella sp. 109, sp. nov., a novel member of the family Prevotellaceae isolated from human faeces.</title>
        <authorList>
            <person name="Shkoporov A.N."/>
            <person name="Chaplin A.V."/>
            <person name="Kafarskaia L.I."/>
            <person name="Efimov B.A."/>
        </authorList>
    </citation>
    <scope>NUCLEOTIDE SEQUENCE [LARGE SCALE GENOMIC DNA]</scope>
    <source>
        <strain evidence="1 2">109</strain>
    </source>
</reference>
<evidence type="ECO:0000313" key="1">
    <source>
        <dbReference type="EMBL" id="KOO68881.1"/>
    </source>
</evidence>
<dbReference type="AlphaFoldDB" id="A0A8E1QY09"/>
<accession>A0A8E1QY09</accession>
<dbReference type="Pfam" id="PF16153">
    <property type="entry name" value="DUF4861"/>
    <property type="match status" value="1"/>
</dbReference>
<dbReference type="EMBL" id="LFQU01000008">
    <property type="protein sequence ID" value="KOO68881.1"/>
    <property type="molecule type" value="Genomic_DNA"/>
</dbReference>
<name>A0A8E1QY09_9BACT</name>
<organism evidence="1 2">
    <name type="scientific">Xylanibacter rarus</name>
    <dbReference type="NCBI Taxonomy" id="1676614"/>
    <lineage>
        <taxon>Bacteria</taxon>
        <taxon>Pseudomonadati</taxon>
        <taxon>Bacteroidota</taxon>
        <taxon>Bacteroidia</taxon>
        <taxon>Bacteroidales</taxon>
        <taxon>Prevotellaceae</taxon>
        <taxon>Xylanibacter</taxon>
    </lineage>
</organism>
<dbReference type="InterPro" id="IPR032342">
    <property type="entry name" value="DUF4861"/>
</dbReference>
<evidence type="ECO:0000313" key="2">
    <source>
        <dbReference type="Proteomes" id="UP000036951"/>
    </source>
</evidence>
<comment type="caution">
    <text evidence="1">The sequence shown here is derived from an EMBL/GenBank/DDBJ whole genome shotgun (WGS) entry which is preliminary data.</text>
</comment>
<sequence length="405" mass="46528">MLTGVITLLISIPGFSQKDITITVTNNSKTSKLNEPIVLNLKEYNTDIVRSATVKCEGKEIPCQLDDINQDGIMDELCFITDIEKKSSKKINITLSNEGLPKEYPSKVYVEMLLSNKKIKESNKQNLYISHLTVDRDVNPYWSLHHHGAAFENDMVAYRIYFDHRQTVDIYGKYNKGLELKQTQFYPDKDQKKAGFGDDVLWVGSTLGLGTLRGWDGSKPTMLTDVDKRSQRIISRGPLRTIVEVKDVAWRPQPGQEPIDMTTLYILYTGRRECYVKATFNKNVDKYKFSTGIINVKNSKEFSDKQGLRGCWGTDWPVSEKDSAGHKRETVGLGIYIPREYIISEEAANKDNYAFVISSKTNEINYKITFCSDNEKFGFHNAEKWFDYLKEWKKEQEDPIIISKQ</sequence>